<organism evidence="1 2">
    <name type="scientific">Anas platyrhynchos</name>
    <name type="common">Mallard</name>
    <name type="synonym">Anas boschas</name>
    <dbReference type="NCBI Taxonomy" id="8839"/>
    <lineage>
        <taxon>Eukaryota</taxon>
        <taxon>Metazoa</taxon>
        <taxon>Chordata</taxon>
        <taxon>Craniata</taxon>
        <taxon>Vertebrata</taxon>
        <taxon>Euteleostomi</taxon>
        <taxon>Archelosauria</taxon>
        <taxon>Archosauria</taxon>
        <taxon>Dinosauria</taxon>
        <taxon>Saurischia</taxon>
        <taxon>Theropoda</taxon>
        <taxon>Coelurosauria</taxon>
        <taxon>Aves</taxon>
        <taxon>Neognathae</taxon>
        <taxon>Galloanserae</taxon>
        <taxon>Anseriformes</taxon>
        <taxon>Anatidae</taxon>
        <taxon>Anatinae</taxon>
        <taxon>Anas</taxon>
    </lineage>
</organism>
<evidence type="ECO:0000313" key="1">
    <source>
        <dbReference type="EMBL" id="EOA97470.1"/>
    </source>
</evidence>
<gene>
    <name evidence="1" type="ORF">Anapl_09634</name>
</gene>
<protein>
    <submittedName>
        <fullName evidence="1">Uncharacterized protein</fullName>
    </submittedName>
</protein>
<name>R0JJP1_ANAPL</name>
<evidence type="ECO:0000313" key="2">
    <source>
        <dbReference type="Proteomes" id="UP000296049"/>
    </source>
</evidence>
<proteinExistence type="predicted"/>
<accession>R0JJP1</accession>
<dbReference type="EMBL" id="KB743685">
    <property type="protein sequence ID" value="EOA97470.1"/>
    <property type="molecule type" value="Genomic_DNA"/>
</dbReference>
<keyword evidence="2" id="KW-1185">Reference proteome</keyword>
<reference evidence="2" key="1">
    <citation type="journal article" date="2013" name="Nat. Genet.">
        <title>The duck genome and transcriptome provide insight into an avian influenza virus reservoir species.</title>
        <authorList>
            <person name="Huang Y."/>
            <person name="Li Y."/>
            <person name="Burt D.W."/>
            <person name="Chen H."/>
            <person name="Zhang Y."/>
            <person name="Qian W."/>
            <person name="Kim H."/>
            <person name="Gan S."/>
            <person name="Zhao Y."/>
            <person name="Li J."/>
            <person name="Yi K."/>
            <person name="Feng H."/>
            <person name="Zhu P."/>
            <person name="Li B."/>
            <person name="Liu Q."/>
            <person name="Fairley S."/>
            <person name="Magor K.E."/>
            <person name="Du Z."/>
            <person name="Hu X."/>
            <person name="Goodman L."/>
            <person name="Tafer H."/>
            <person name="Vignal A."/>
            <person name="Lee T."/>
            <person name="Kim K.W."/>
            <person name="Sheng Z."/>
            <person name="An Y."/>
            <person name="Searle S."/>
            <person name="Herrero J."/>
            <person name="Groenen M.A."/>
            <person name="Crooijmans R.P."/>
            <person name="Faraut T."/>
            <person name="Cai Q."/>
            <person name="Webster R.G."/>
            <person name="Aldridge J.R."/>
            <person name="Warren W.C."/>
            <person name="Bartschat S."/>
            <person name="Kehr S."/>
            <person name="Marz M."/>
            <person name="Stadler P.F."/>
            <person name="Smith J."/>
            <person name="Kraus R.H."/>
            <person name="Zhao Y."/>
            <person name="Ren L."/>
            <person name="Fei J."/>
            <person name="Morisson M."/>
            <person name="Kaiser P."/>
            <person name="Griffin D.K."/>
            <person name="Rao M."/>
            <person name="Pitel F."/>
            <person name="Wang J."/>
            <person name="Li N."/>
        </authorList>
    </citation>
    <scope>NUCLEOTIDE SEQUENCE [LARGE SCALE GENOMIC DNA]</scope>
</reference>
<sequence>MPLIPEAKWAFRSVTVLYDVKYGTFTSLGKEAAFSVLLTKRQEEQLTNKQPHAAANIFGHPTGVRKIALKTHRDLAHQQSVTRLPLPGTAVPAAEAAYPFQDPAVRNCKLTQTAADFFSLLADFEQQTAVVVGDIEIFTSTQVSFLLQRQMTEDTVLARVPHGWRHNPKAAPVKDQGPRGSVALCFAMKVTSVLQHKAPEPTTLTAHILGTKNRLGVKEEHPGGIKNARGLHFTAQGGVQGVKKDKGIWEQREKLLSNVGTQGLFLRDIESSGTQLSYHDLLSKDGNVKTVTAGTLPAVELPSLLPSFPGRGHQEYLEEAEEGEADEETRLQ</sequence>
<dbReference type="Proteomes" id="UP000296049">
    <property type="component" value="Unassembled WGS sequence"/>
</dbReference>
<dbReference type="AlphaFoldDB" id="R0JJP1"/>